<protein>
    <recommendedName>
        <fullName evidence="3">MurNAc-LAA domain-containing protein</fullName>
    </recommendedName>
</protein>
<feature type="region of interest" description="Disordered" evidence="2">
    <location>
        <begin position="168"/>
        <end position="192"/>
    </location>
</feature>
<dbReference type="CDD" id="cd02696">
    <property type="entry name" value="MurNAc-LAA"/>
    <property type="match status" value="1"/>
</dbReference>
<dbReference type="SMART" id="SM00646">
    <property type="entry name" value="Ami_3"/>
    <property type="match status" value="1"/>
</dbReference>
<accession>A0A644XUE1</accession>
<dbReference type="GO" id="GO:0008745">
    <property type="term" value="F:N-acetylmuramoyl-L-alanine amidase activity"/>
    <property type="evidence" value="ECO:0007669"/>
    <property type="project" value="InterPro"/>
</dbReference>
<dbReference type="Gene3D" id="3.40.630.40">
    <property type="entry name" value="Zn-dependent exopeptidases"/>
    <property type="match status" value="1"/>
</dbReference>
<evidence type="ECO:0000313" key="4">
    <source>
        <dbReference type="EMBL" id="MPM19830.1"/>
    </source>
</evidence>
<evidence type="ECO:0000256" key="2">
    <source>
        <dbReference type="SAM" id="MobiDB-lite"/>
    </source>
</evidence>
<dbReference type="EMBL" id="VSSQ01003251">
    <property type="protein sequence ID" value="MPM19830.1"/>
    <property type="molecule type" value="Genomic_DNA"/>
</dbReference>
<evidence type="ECO:0000256" key="1">
    <source>
        <dbReference type="ARBA" id="ARBA00022801"/>
    </source>
</evidence>
<gene>
    <name evidence="4" type="ORF">SDC9_66256</name>
</gene>
<dbReference type="InterPro" id="IPR050695">
    <property type="entry name" value="N-acetylmuramoyl_amidase_3"/>
</dbReference>
<name>A0A644XUE1_9ZZZZ</name>
<evidence type="ECO:0000259" key="3">
    <source>
        <dbReference type="SMART" id="SM00646"/>
    </source>
</evidence>
<proteinExistence type="predicted"/>
<dbReference type="InterPro" id="IPR002508">
    <property type="entry name" value="MurNAc-LAA_cat"/>
</dbReference>
<dbReference type="GO" id="GO:0030288">
    <property type="term" value="C:outer membrane-bounded periplasmic space"/>
    <property type="evidence" value="ECO:0007669"/>
    <property type="project" value="TreeGrafter"/>
</dbReference>
<dbReference type="AlphaFoldDB" id="A0A644XUE1"/>
<dbReference type="SUPFAM" id="SSF53187">
    <property type="entry name" value="Zn-dependent exopeptidases"/>
    <property type="match status" value="1"/>
</dbReference>
<dbReference type="GO" id="GO:0009253">
    <property type="term" value="P:peptidoglycan catabolic process"/>
    <property type="evidence" value="ECO:0007669"/>
    <property type="project" value="InterPro"/>
</dbReference>
<keyword evidence="1" id="KW-0378">Hydrolase</keyword>
<feature type="compositionally biased region" description="Polar residues" evidence="2">
    <location>
        <begin position="169"/>
        <end position="192"/>
    </location>
</feature>
<organism evidence="4">
    <name type="scientific">bioreactor metagenome</name>
    <dbReference type="NCBI Taxonomy" id="1076179"/>
    <lineage>
        <taxon>unclassified sequences</taxon>
        <taxon>metagenomes</taxon>
        <taxon>ecological metagenomes</taxon>
    </lineage>
</organism>
<sequence length="368" mass="39328">MKIVLDYGHCLSGADTGAVGNGYREEVCTREIGKRIKTKLENLGHNIIVVSPDYASSVSESLRIRVSSANSAGADISISIHLNAGGGRGTEIYTKNGSILSEASNILKEMNAIGYINRGVKDGSELALVGGIRIKSMLVECCFIDSSDMSIYDPEKIATAIVKGLVGKDTSSPSTPSEPVNPSTPSQNGDRYLNLNKSVSSWRVYPLNKAPIIGNEVGTLAPARYGGLSYKILGNPQSNVYTIETVSFGRVNIYAPRDNDSSISDTALYGEVSSGSSSGSTSGNSSTSKRYLNLNSNVTSWRVYPLSKRPIIGNEVGFLAPSRYGGLSYEILGNPQSNVYTINTETFGKVNIYAPRDNDSSITNSPIY</sequence>
<dbReference type="PANTHER" id="PTHR30404:SF0">
    <property type="entry name" value="N-ACETYLMURAMOYL-L-ALANINE AMIDASE AMIC"/>
    <property type="match status" value="1"/>
</dbReference>
<feature type="region of interest" description="Disordered" evidence="2">
    <location>
        <begin position="270"/>
        <end position="289"/>
    </location>
</feature>
<reference evidence="4" key="1">
    <citation type="submission" date="2019-08" db="EMBL/GenBank/DDBJ databases">
        <authorList>
            <person name="Kucharzyk K."/>
            <person name="Murdoch R.W."/>
            <person name="Higgins S."/>
            <person name="Loffler F."/>
        </authorList>
    </citation>
    <scope>NUCLEOTIDE SEQUENCE</scope>
</reference>
<feature type="domain" description="MurNAc-LAA" evidence="3">
    <location>
        <begin position="66"/>
        <end position="166"/>
    </location>
</feature>
<dbReference type="Pfam" id="PF01520">
    <property type="entry name" value="Amidase_3"/>
    <property type="match status" value="1"/>
</dbReference>
<dbReference type="PANTHER" id="PTHR30404">
    <property type="entry name" value="N-ACETYLMURAMOYL-L-ALANINE AMIDASE"/>
    <property type="match status" value="1"/>
</dbReference>
<feature type="compositionally biased region" description="Low complexity" evidence="2">
    <location>
        <begin position="273"/>
        <end position="288"/>
    </location>
</feature>
<comment type="caution">
    <text evidence="4">The sequence shown here is derived from an EMBL/GenBank/DDBJ whole genome shotgun (WGS) entry which is preliminary data.</text>
</comment>